<gene>
    <name evidence="2" type="ORF">LGH74_15370</name>
</gene>
<keyword evidence="3" id="KW-1185">Reference proteome</keyword>
<dbReference type="Proteomes" id="UP001165296">
    <property type="component" value="Unassembled WGS sequence"/>
</dbReference>
<reference evidence="2" key="1">
    <citation type="submission" date="2021-10" db="EMBL/GenBank/DDBJ databases">
        <authorList>
            <person name="Dean J.D."/>
            <person name="Kim M.K."/>
            <person name="Newey C.N."/>
            <person name="Stoker T.S."/>
            <person name="Thompson D.W."/>
            <person name="Grose J.H."/>
        </authorList>
    </citation>
    <scope>NUCLEOTIDE SEQUENCE</scope>
    <source>
        <strain evidence="2">BT178</strain>
    </source>
</reference>
<dbReference type="RefSeq" id="WP_226177001.1">
    <property type="nucleotide sequence ID" value="NZ_JAJADR010000004.1"/>
</dbReference>
<proteinExistence type="predicted"/>
<dbReference type="PANTHER" id="PTHR31778">
    <property type="entry name" value="BUD SITE SELECTION PROTEIN RAX2"/>
    <property type="match status" value="1"/>
</dbReference>
<dbReference type="InterPro" id="IPR026444">
    <property type="entry name" value="Secre_tail"/>
</dbReference>
<feature type="chain" id="PRO_5046661560" evidence="1">
    <location>
        <begin position="37"/>
        <end position="1079"/>
    </location>
</feature>
<name>A0ABS8AT27_9BACT</name>
<feature type="signal peptide" evidence="1">
    <location>
        <begin position="1"/>
        <end position="36"/>
    </location>
</feature>
<dbReference type="EMBL" id="JAJADR010000004">
    <property type="protein sequence ID" value="MCB2409372.1"/>
    <property type="molecule type" value="Genomic_DNA"/>
</dbReference>
<dbReference type="NCBIfam" id="TIGR04183">
    <property type="entry name" value="Por_Secre_tail"/>
    <property type="match status" value="1"/>
</dbReference>
<evidence type="ECO:0000256" key="1">
    <source>
        <dbReference type="SAM" id="SignalP"/>
    </source>
</evidence>
<accession>A0ABS8AT27</accession>
<evidence type="ECO:0000313" key="2">
    <source>
        <dbReference type="EMBL" id="MCB2409372.1"/>
    </source>
</evidence>
<sequence>MQHPYSFAGRTAYSRCLHLLACVWLVLSLLPAVAWAQAPAGDPAPALGTMLNADGTLRPGGAGSFDATGYRMILDPASGEPAFRPAGAGDENWQDGFGQNGPNDVVRAVALASNGDLYVGGYFTKVGKVAANHVAKWDGTNWSALGNGTALATATNNGVTGGFSPLVRTLAVLGTDLYVGGFFTNANSTSGTMLANRIAKWDGTAWSGLGNGSAAATTSNSGVGTHGEIYALAVRGTDLYVAGSFDTVYSAAGSMYTNDIAKWDGTAWSGLGNGSAAPTYFNNGLGGRVYALAIYGNDLYAGGFFVSAHNASGDILARYVAKWDGTSWSALGNGSAAVTGTNNGVNYTVLALAVLGPDLYIAGAFTTTNSAGGPMLANRIAKWDGTAWGGVGNGSDVTTSTNNGLSATAEALAVIGTDLYVGGLFRSSYSASGSVYTTNLAKWDGTAWSGVGNSSNNSSNGVDNGILALAVMDSDLYVGGAFLATYSASGMTPTNYVAKWDGTAWSQLGTDQNGTDGVVRAVARASNGDVYVGGDFTSVGSVTANRVAKWNGTKWSALGNGTAVATSTNNGVSSQVQALAVLGTDLYVGGSFFSASSASGSVTANFVAKWDGTVWSGLGNGTAAATFTNNGVNGTATTLAVVGSDLYVGGYFTAVNSASGPTAANYVAKWDGTSWSALGNGPAVATATNNGVNSQVFALVGLGTDLYVGGVFTSARNGSDLVAANRIAKWDGTSWSGLGNGTATATTTNNGVNNQVSALAMLGADLYVGGDFTTVNSASGAVLANRVARWDGTAWSGLGNGPAAATSTNNGMNSSVSALAVAGTTLYVGGNFTSARTSSGAVAATRIAKWDGTSWSTLGTGLNNIVRALVVTSDQVVVAGGSFTAVGDGTKVTLRLGIYGSATPLPVELTEFTAALEGGTAVRLAWTTASETNSASFEVQRSLNGKFFTPIGTVAAAGTSTARRSYAVVDTQLPAGASVLYYRLRQLDQDGTASLSPVRVVAVAGSSVLHLYPNPTRATATLVGTTPGAVVQVFDALGRLVLTIAADAVGTAQLTLSASQPAGVYLVRSGTQTIRLVRQ</sequence>
<evidence type="ECO:0000313" key="3">
    <source>
        <dbReference type="Proteomes" id="UP001165296"/>
    </source>
</evidence>
<comment type="caution">
    <text evidence="2">The sequence shown here is derived from an EMBL/GenBank/DDBJ whole genome shotgun (WGS) entry which is preliminary data.</text>
</comment>
<protein>
    <submittedName>
        <fullName evidence="2">T9SS type A sorting domain-containing protein</fullName>
    </submittedName>
</protein>
<dbReference type="PANTHER" id="PTHR31778:SF2">
    <property type="entry name" value="BUD SITE SELECTION PROTEIN RAX2"/>
    <property type="match status" value="1"/>
</dbReference>
<keyword evidence="1" id="KW-0732">Signal</keyword>
<organism evidence="2 3">
    <name type="scientific">Hymenobacter lucidus</name>
    <dbReference type="NCBI Taxonomy" id="2880930"/>
    <lineage>
        <taxon>Bacteria</taxon>
        <taxon>Pseudomonadati</taxon>
        <taxon>Bacteroidota</taxon>
        <taxon>Cytophagia</taxon>
        <taxon>Cytophagales</taxon>
        <taxon>Hymenobacteraceae</taxon>
        <taxon>Hymenobacter</taxon>
    </lineage>
</organism>